<dbReference type="Gene3D" id="2.170.130.10">
    <property type="entry name" value="TonB-dependent receptor, plug domain"/>
    <property type="match status" value="1"/>
</dbReference>
<protein>
    <submittedName>
        <fullName evidence="15">TonB-dependent receptor</fullName>
    </submittedName>
</protein>
<keyword evidence="15" id="KW-0675">Receptor</keyword>
<evidence type="ECO:0000313" key="15">
    <source>
        <dbReference type="EMBL" id="WNG43801.1"/>
    </source>
</evidence>
<evidence type="ECO:0000256" key="7">
    <source>
        <dbReference type="ARBA" id="ARBA00023065"/>
    </source>
</evidence>
<dbReference type="CDD" id="cd01347">
    <property type="entry name" value="ligand_gated_channel"/>
    <property type="match status" value="1"/>
</dbReference>
<evidence type="ECO:0000256" key="5">
    <source>
        <dbReference type="ARBA" id="ARBA00022692"/>
    </source>
</evidence>
<keyword evidence="7" id="KW-0406">Ion transport</keyword>
<dbReference type="Gene3D" id="2.40.170.20">
    <property type="entry name" value="TonB-dependent receptor, beta-barrel domain"/>
    <property type="match status" value="1"/>
</dbReference>
<evidence type="ECO:0000256" key="1">
    <source>
        <dbReference type="ARBA" id="ARBA00004571"/>
    </source>
</evidence>
<dbReference type="Proteomes" id="UP001611383">
    <property type="component" value="Chromosome"/>
</dbReference>
<keyword evidence="6" id="KW-0408">Iron</keyword>
<dbReference type="InterPro" id="IPR037066">
    <property type="entry name" value="Plug_dom_sf"/>
</dbReference>
<dbReference type="Pfam" id="PF00593">
    <property type="entry name" value="TonB_dep_Rec_b-barrel"/>
    <property type="match status" value="1"/>
</dbReference>
<keyword evidence="2" id="KW-0813">Transport</keyword>
<dbReference type="RefSeq" id="WP_395815520.1">
    <property type="nucleotide sequence ID" value="NZ_CP043494.1"/>
</dbReference>
<keyword evidence="16" id="KW-1185">Reference proteome</keyword>
<keyword evidence="4" id="KW-0410">Iron transport</keyword>
<evidence type="ECO:0000256" key="10">
    <source>
        <dbReference type="ARBA" id="ARBA00023237"/>
    </source>
</evidence>
<keyword evidence="5" id="KW-0812">Transmembrane</keyword>
<dbReference type="InterPro" id="IPR039426">
    <property type="entry name" value="TonB-dep_rcpt-like"/>
</dbReference>
<comment type="similarity">
    <text evidence="11">Belongs to the TonB-dependent receptor family.</text>
</comment>
<gene>
    <name evidence="15" type="ORF">F0U60_06600</name>
</gene>
<keyword evidence="10" id="KW-0998">Cell outer membrane</keyword>
<sequence>MSWFLPCALLSATLAQTSPAPTDEQPAEPSRETTVVAPRVPTPLSRTPAAVSVVEQEDIQEGRPTLGVYEALVGVPGLVTQSRNNFSQDLRLSIRGFGARSAFGIRGITVLVDGFPETLPDGQTNVDSLDMASAARIEVLRGLSSSLYGNAAGGVVSITTEDGPDRPFVEARTLHGDAGLWKLNVKGGGKSGDVRWLVGASRLTQQGWRPQSSTEQVLLNGKVGWTPDERSELTAVLSLVDAPEAEDAGGLTRAEVEQEPRQAAPLNLSDRAGESVRQGRLGLTYRRRLDEVHEVEARGFLALRRFQNALPSVVVAFDRTFDGVTVRYGNRAPLLGLRSRFTVGAELQSQSDRRKNFNNAAGLPGNTLQLDQDEDVLGLGLFAQEELELRERLTLVAGARYDVSRYGVEDFLKEDGDGTGARTFQQPTGRLGLIWAPRPEVSVYGNVTQAFEAPTTTELAVAPGMGGGLSRELKPQHSDGVELGARGLLGSRLRYDVALFSVWIRDGLVRFEDENARAYYRNTGRSRHLGAEVALEAKVTEELRLRAAYNALQATFRDYVSQGKQLRGNKIPGIPAHQVSAEAVYQHTSGARAAVEVFSAGGLYADDANTVREHTAWVVNARLGHRFQMGVFEVSPFLGLQNLLSARYSDNVRVNASRGRYFEPAPPLTVYAGAGLSHRW</sequence>
<evidence type="ECO:0000259" key="13">
    <source>
        <dbReference type="Pfam" id="PF00593"/>
    </source>
</evidence>
<evidence type="ECO:0000256" key="6">
    <source>
        <dbReference type="ARBA" id="ARBA00023004"/>
    </source>
</evidence>
<dbReference type="PANTHER" id="PTHR32552">
    <property type="entry name" value="FERRICHROME IRON RECEPTOR-RELATED"/>
    <property type="match status" value="1"/>
</dbReference>
<keyword evidence="8 11" id="KW-0798">TonB box</keyword>
<feature type="region of interest" description="Disordered" evidence="12">
    <location>
        <begin position="248"/>
        <end position="270"/>
    </location>
</feature>
<dbReference type="PANTHER" id="PTHR32552:SF81">
    <property type="entry name" value="TONB-DEPENDENT OUTER MEMBRANE RECEPTOR"/>
    <property type="match status" value="1"/>
</dbReference>
<reference evidence="15 16" key="1">
    <citation type="submission" date="2019-08" db="EMBL/GenBank/DDBJ databases">
        <title>Archangium and Cystobacter genomes.</title>
        <authorList>
            <person name="Chen I.-C.K."/>
            <person name="Wielgoss S."/>
        </authorList>
    </citation>
    <scope>NUCLEOTIDE SEQUENCE [LARGE SCALE GENOMIC DNA]</scope>
    <source>
        <strain evidence="15 16">Cbm 6</strain>
    </source>
</reference>
<evidence type="ECO:0000256" key="8">
    <source>
        <dbReference type="ARBA" id="ARBA00023077"/>
    </source>
</evidence>
<evidence type="ECO:0000256" key="4">
    <source>
        <dbReference type="ARBA" id="ARBA00022496"/>
    </source>
</evidence>
<proteinExistence type="inferred from homology"/>
<dbReference type="InterPro" id="IPR036942">
    <property type="entry name" value="Beta-barrel_TonB_sf"/>
</dbReference>
<dbReference type="EMBL" id="CP043494">
    <property type="protein sequence ID" value="WNG43801.1"/>
    <property type="molecule type" value="Genomic_DNA"/>
</dbReference>
<evidence type="ECO:0000256" key="2">
    <source>
        <dbReference type="ARBA" id="ARBA00022448"/>
    </source>
</evidence>
<keyword evidence="9 11" id="KW-0472">Membrane</keyword>
<evidence type="ECO:0000256" key="9">
    <source>
        <dbReference type="ARBA" id="ARBA00023136"/>
    </source>
</evidence>
<evidence type="ECO:0000256" key="12">
    <source>
        <dbReference type="SAM" id="MobiDB-lite"/>
    </source>
</evidence>
<evidence type="ECO:0000256" key="3">
    <source>
        <dbReference type="ARBA" id="ARBA00022452"/>
    </source>
</evidence>
<name>A0ABY9WJ21_9BACT</name>
<feature type="domain" description="TonB-dependent receptor plug" evidence="14">
    <location>
        <begin position="44"/>
        <end position="155"/>
    </location>
</feature>
<evidence type="ECO:0000259" key="14">
    <source>
        <dbReference type="Pfam" id="PF07715"/>
    </source>
</evidence>
<feature type="region of interest" description="Disordered" evidence="12">
    <location>
        <begin position="16"/>
        <end position="35"/>
    </location>
</feature>
<dbReference type="InterPro" id="IPR012910">
    <property type="entry name" value="Plug_dom"/>
</dbReference>
<dbReference type="Pfam" id="PF07715">
    <property type="entry name" value="Plug"/>
    <property type="match status" value="1"/>
</dbReference>
<feature type="domain" description="TonB-dependent receptor-like beta-barrel" evidence="13">
    <location>
        <begin position="282"/>
        <end position="643"/>
    </location>
</feature>
<dbReference type="SUPFAM" id="SSF56935">
    <property type="entry name" value="Porins"/>
    <property type="match status" value="1"/>
</dbReference>
<evidence type="ECO:0000313" key="16">
    <source>
        <dbReference type="Proteomes" id="UP001611383"/>
    </source>
</evidence>
<organism evidence="15 16">
    <name type="scientific">Archangium minus</name>
    <dbReference type="NCBI Taxonomy" id="83450"/>
    <lineage>
        <taxon>Bacteria</taxon>
        <taxon>Pseudomonadati</taxon>
        <taxon>Myxococcota</taxon>
        <taxon>Myxococcia</taxon>
        <taxon>Myxococcales</taxon>
        <taxon>Cystobacterineae</taxon>
        <taxon>Archangiaceae</taxon>
        <taxon>Archangium</taxon>
    </lineage>
</organism>
<comment type="subcellular location">
    <subcellularLocation>
        <location evidence="1">Cell outer membrane</location>
        <topology evidence="1">Multi-pass membrane protein</topology>
    </subcellularLocation>
</comment>
<evidence type="ECO:0000256" key="11">
    <source>
        <dbReference type="RuleBase" id="RU003357"/>
    </source>
</evidence>
<accession>A0ABY9WJ21</accession>
<keyword evidence="3" id="KW-1134">Transmembrane beta strand</keyword>
<dbReference type="InterPro" id="IPR000531">
    <property type="entry name" value="Beta-barrel_TonB"/>
</dbReference>